<protein>
    <submittedName>
        <fullName evidence="2">Uncharacterized protein</fullName>
    </submittedName>
</protein>
<keyword evidence="3" id="KW-1185">Reference proteome</keyword>
<dbReference type="Proteomes" id="UP000001542">
    <property type="component" value="Unassembled WGS sequence"/>
</dbReference>
<dbReference type="AlphaFoldDB" id="A2F800"/>
<dbReference type="PROSITE" id="PS50297">
    <property type="entry name" value="ANK_REP_REGION"/>
    <property type="match status" value="2"/>
</dbReference>
<keyword evidence="1" id="KW-0040">ANK repeat</keyword>
<dbReference type="eggNOG" id="KOG0502">
    <property type="taxonomic scope" value="Eukaryota"/>
</dbReference>
<dbReference type="InterPro" id="IPR036770">
    <property type="entry name" value="Ankyrin_rpt-contain_sf"/>
</dbReference>
<dbReference type="STRING" id="5722.A2F800"/>
<organism evidence="2 3">
    <name type="scientific">Trichomonas vaginalis (strain ATCC PRA-98 / G3)</name>
    <dbReference type="NCBI Taxonomy" id="412133"/>
    <lineage>
        <taxon>Eukaryota</taxon>
        <taxon>Metamonada</taxon>
        <taxon>Parabasalia</taxon>
        <taxon>Trichomonadida</taxon>
        <taxon>Trichomonadidae</taxon>
        <taxon>Trichomonas</taxon>
    </lineage>
</organism>
<evidence type="ECO:0000256" key="1">
    <source>
        <dbReference type="PROSITE-ProRule" id="PRU00023"/>
    </source>
</evidence>
<dbReference type="InterPro" id="IPR002110">
    <property type="entry name" value="Ankyrin_rpt"/>
</dbReference>
<sequence length="583" mass="67582">MFNQNDSSIKFFSQDDSNKIFNVLVDDNVEELASIIFKYPNPDIELKTPNDYKYPYLLRNVKYPIQAAAFFGSENCYNYLLSIGVQEIRVNHYVKIDTRHFAAAGGKISIFRRFTEFPDPQESERHPMIFAIDYGNLDCVKYMWSKGFDFSLSKHCVLHACASGSIEIVEFISHQCRNFTQMAKNATVDKRSMSCDNHEEFQLAERYPFRVDEDKLNSLMLAAKSGSVDVVNFLIKKGLNLGATNKNGITALVLAARYGSLSCVKALIEAGAYFQITRRKCNCFVEAATQGHLDIVKYLLDKGMNVNFQTSDGKDALSGAVEMRRELVVKYLLMKSASTTPTAEILAKTTIAIFDMIIKEESKEFYKIVLGKSSYELERYPGVRFLDPSRQVNFQLIYHIFENHIDFKDLSDDLRLFIFEIDDWFKEEHFLSKLCKTKGFISDLSSNENSPIKYIRNSRQLEILINCGFNISQEIAKNKLIDKLRSDNQFTPDLKCYVMLLKYINDIEILDINYIINQLILFYKPYQNESHRIILERLKNHLKNFKCESYNMDRLLKYPYSEIILNEMDQSERQKIIDKNSLP</sequence>
<feature type="repeat" description="ANK" evidence="1">
    <location>
        <begin position="247"/>
        <end position="279"/>
    </location>
</feature>
<dbReference type="EMBL" id="DS113655">
    <property type="protein sequence ID" value="EAX98994.1"/>
    <property type="molecule type" value="Genomic_DNA"/>
</dbReference>
<dbReference type="PANTHER" id="PTHR44207:SF2">
    <property type="entry name" value="REPEAT PROTEIN, PUTATIVE-RELATED"/>
    <property type="match status" value="1"/>
</dbReference>
<dbReference type="Gene3D" id="1.25.40.20">
    <property type="entry name" value="Ankyrin repeat-containing domain"/>
    <property type="match status" value="2"/>
</dbReference>
<reference evidence="2" key="1">
    <citation type="submission" date="2006-10" db="EMBL/GenBank/DDBJ databases">
        <authorList>
            <person name="Amadeo P."/>
            <person name="Zhao Q."/>
            <person name="Wortman J."/>
            <person name="Fraser-Liggett C."/>
            <person name="Carlton J."/>
        </authorList>
    </citation>
    <scope>NUCLEOTIDE SEQUENCE</scope>
    <source>
        <strain evidence="2">G3</strain>
    </source>
</reference>
<dbReference type="Pfam" id="PF12796">
    <property type="entry name" value="Ank_2"/>
    <property type="match status" value="3"/>
</dbReference>
<dbReference type="InParanoid" id="A2F800"/>
<dbReference type="KEGG" id="tva:4756797"/>
<dbReference type="VEuPathDB" id="TrichDB:TVAG_432030"/>
<dbReference type="PANTHER" id="PTHR44207">
    <property type="entry name" value="SURFACE ANTIGEN BSPA-LIKE-RELATED"/>
    <property type="match status" value="1"/>
</dbReference>
<dbReference type="RefSeq" id="XP_001311924.1">
    <property type="nucleotide sequence ID" value="XM_001311923.1"/>
</dbReference>
<evidence type="ECO:0000313" key="3">
    <source>
        <dbReference type="Proteomes" id="UP000001542"/>
    </source>
</evidence>
<dbReference type="SMART" id="SM00248">
    <property type="entry name" value="ANK"/>
    <property type="match status" value="6"/>
</dbReference>
<accession>A2F800</accession>
<reference evidence="2" key="2">
    <citation type="journal article" date="2007" name="Science">
        <title>Draft genome sequence of the sexually transmitted pathogen Trichomonas vaginalis.</title>
        <authorList>
            <person name="Carlton J.M."/>
            <person name="Hirt R.P."/>
            <person name="Silva J.C."/>
            <person name="Delcher A.L."/>
            <person name="Schatz M."/>
            <person name="Zhao Q."/>
            <person name="Wortman J.R."/>
            <person name="Bidwell S.L."/>
            <person name="Alsmark U.C.M."/>
            <person name="Besteiro S."/>
            <person name="Sicheritz-Ponten T."/>
            <person name="Noel C.J."/>
            <person name="Dacks J.B."/>
            <person name="Foster P.G."/>
            <person name="Simillion C."/>
            <person name="Van de Peer Y."/>
            <person name="Miranda-Saavedra D."/>
            <person name="Barton G.J."/>
            <person name="Westrop G.D."/>
            <person name="Mueller S."/>
            <person name="Dessi D."/>
            <person name="Fiori P.L."/>
            <person name="Ren Q."/>
            <person name="Paulsen I."/>
            <person name="Zhang H."/>
            <person name="Bastida-Corcuera F.D."/>
            <person name="Simoes-Barbosa A."/>
            <person name="Brown M.T."/>
            <person name="Hayes R.D."/>
            <person name="Mukherjee M."/>
            <person name="Okumura C.Y."/>
            <person name="Schneider R."/>
            <person name="Smith A.J."/>
            <person name="Vanacova S."/>
            <person name="Villalvazo M."/>
            <person name="Haas B.J."/>
            <person name="Pertea M."/>
            <person name="Feldblyum T.V."/>
            <person name="Utterback T.R."/>
            <person name="Shu C.L."/>
            <person name="Osoegawa K."/>
            <person name="de Jong P.J."/>
            <person name="Hrdy I."/>
            <person name="Horvathova L."/>
            <person name="Zubacova Z."/>
            <person name="Dolezal P."/>
            <person name="Malik S.B."/>
            <person name="Logsdon J.M. Jr."/>
            <person name="Henze K."/>
            <person name="Gupta A."/>
            <person name="Wang C.C."/>
            <person name="Dunne R.L."/>
            <person name="Upcroft J.A."/>
            <person name="Upcroft P."/>
            <person name="White O."/>
            <person name="Salzberg S.L."/>
            <person name="Tang P."/>
            <person name="Chiu C.-H."/>
            <person name="Lee Y.-S."/>
            <person name="Embley T.M."/>
            <person name="Coombs G.H."/>
            <person name="Mottram J.C."/>
            <person name="Tachezy J."/>
            <person name="Fraser-Liggett C.M."/>
            <person name="Johnson P.J."/>
        </authorList>
    </citation>
    <scope>NUCLEOTIDE SEQUENCE [LARGE SCALE GENOMIC DNA]</scope>
    <source>
        <strain evidence="2">G3</strain>
    </source>
</reference>
<dbReference type="PROSITE" id="PS50088">
    <property type="entry name" value="ANK_REPEAT"/>
    <property type="match status" value="3"/>
</dbReference>
<evidence type="ECO:0000313" key="2">
    <source>
        <dbReference type="EMBL" id="EAX98994.1"/>
    </source>
</evidence>
<feature type="repeat" description="ANK" evidence="1">
    <location>
        <begin position="214"/>
        <end position="246"/>
    </location>
</feature>
<gene>
    <name evidence="2" type="ORF">TVAG_432030</name>
</gene>
<dbReference type="SUPFAM" id="SSF48403">
    <property type="entry name" value="Ankyrin repeat"/>
    <property type="match status" value="1"/>
</dbReference>
<feature type="repeat" description="ANK" evidence="1">
    <location>
        <begin position="287"/>
        <end position="311"/>
    </location>
</feature>
<proteinExistence type="predicted"/>
<name>A2F800_TRIV3</name>
<dbReference type="VEuPathDB" id="TrichDB:TVAGG3_0671770"/>
<dbReference type="SMR" id="A2F800"/>